<dbReference type="InterPro" id="IPR023753">
    <property type="entry name" value="FAD/NAD-binding_dom"/>
</dbReference>
<gene>
    <name evidence="5" type="ORF">Snoj_12430</name>
</gene>
<keyword evidence="1" id="KW-0285">Flavoprotein</keyword>
<feature type="domain" description="FAD/NAD(P)-binding" evidence="4">
    <location>
        <begin position="9"/>
        <end position="296"/>
    </location>
</feature>
<comment type="caution">
    <text evidence="5">The sequence shown here is derived from an EMBL/GenBank/DDBJ whole genome shotgun (WGS) entry which is preliminary data.</text>
</comment>
<reference evidence="6" key="1">
    <citation type="submission" date="2023-07" db="EMBL/GenBank/DDBJ databases">
        <title>Whole genome shotgun sequence of Streptomyces nojiriensis NBRC 13794.</title>
        <authorList>
            <person name="Komaki H."/>
            <person name="Tamura T."/>
        </authorList>
    </citation>
    <scope>NUCLEOTIDE SEQUENCE [LARGE SCALE GENOMIC DNA]</scope>
    <source>
        <strain evidence="6">NBRC 13794</strain>
    </source>
</reference>
<dbReference type="Pfam" id="PF07992">
    <property type="entry name" value="Pyr_redox_2"/>
    <property type="match status" value="1"/>
</dbReference>
<keyword evidence="6" id="KW-1185">Reference proteome</keyword>
<dbReference type="PRINTS" id="PR00469">
    <property type="entry name" value="PNDRDTASEII"/>
</dbReference>
<dbReference type="EMBL" id="BNEC01000003">
    <property type="protein sequence ID" value="GHI67325.1"/>
    <property type="molecule type" value="Genomic_DNA"/>
</dbReference>
<dbReference type="InterPro" id="IPR036188">
    <property type="entry name" value="FAD/NAD-bd_sf"/>
</dbReference>
<proteinExistence type="predicted"/>
<dbReference type="Gene3D" id="3.50.50.60">
    <property type="entry name" value="FAD/NAD(P)-binding domain"/>
    <property type="match status" value="2"/>
</dbReference>
<protein>
    <submittedName>
        <fullName evidence="5">Thioredoxin reductase</fullName>
    </submittedName>
</protein>
<dbReference type="RefSeq" id="WP_189741037.1">
    <property type="nucleotide sequence ID" value="NZ_BMRL01000009.1"/>
</dbReference>
<accession>A0ABQ3SGQ3</accession>
<comment type="catalytic activity">
    <reaction evidence="3">
        <text>[thioredoxin]-dithiol + NADP(+) = [thioredoxin]-disulfide + NADPH + H(+)</text>
        <dbReference type="Rhea" id="RHEA:20345"/>
        <dbReference type="Rhea" id="RHEA-COMP:10698"/>
        <dbReference type="Rhea" id="RHEA-COMP:10700"/>
        <dbReference type="ChEBI" id="CHEBI:15378"/>
        <dbReference type="ChEBI" id="CHEBI:29950"/>
        <dbReference type="ChEBI" id="CHEBI:50058"/>
        <dbReference type="ChEBI" id="CHEBI:57783"/>
        <dbReference type="ChEBI" id="CHEBI:58349"/>
        <dbReference type="EC" id="1.8.1.9"/>
    </reaction>
</comment>
<keyword evidence="2" id="KW-0560">Oxidoreductase</keyword>
<dbReference type="PRINTS" id="PR00368">
    <property type="entry name" value="FADPNR"/>
</dbReference>
<evidence type="ECO:0000256" key="3">
    <source>
        <dbReference type="ARBA" id="ARBA00048132"/>
    </source>
</evidence>
<dbReference type="SUPFAM" id="SSF51905">
    <property type="entry name" value="FAD/NAD(P)-binding domain"/>
    <property type="match status" value="1"/>
</dbReference>
<evidence type="ECO:0000313" key="6">
    <source>
        <dbReference type="Proteomes" id="UP000613974"/>
    </source>
</evidence>
<sequence>MDNARDSSFDVVVVGGGAAGLAGALTLVRARRTVLVIDSGSPRNAPAAHMHGYLGQDGESPAALLAKGRAEVTGYGGEIRPGTAVAADRLPDGTFLVRCGDGSTVRARRLLVATGLTDELPAVPGLRERWGRDVLHCPYCHGWEVRDRPIAVLADGPLAVHQAELWRQWSERTTLLAHTWRLTAEDRELLAALGVRVVEGEVTGLAVGDEGLTGMTLAGGAVVECRALVVAPRFTARSGVLTGLGLPTSVVERDGRAIGTCVESDPVTGATALHGVWVAGNVTSPLEKVPGAAAQGVRAAMAVNTDLIEAETRRAVQAHRAGAGV</sequence>
<name>A0ABQ3SGQ3_9ACTN</name>
<dbReference type="PANTHER" id="PTHR48105">
    <property type="entry name" value="THIOREDOXIN REDUCTASE 1-RELATED-RELATED"/>
    <property type="match status" value="1"/>
</dbReference>
<organism evidence="5 6">
    <name type="scientific">Streptomyces nojiriensis</name>
    <dbReference type="NCBI Taxonomy" id="66374"/>
    <lineage>
        <taxon>Bacteria</taxon>
        <taxon>Bacillati</taxon>
        <taxon>Actinomycetota</taxon>
        <taxon>Actinomycetes</taxon>
        <taxon>Kitasatosporales</taxon>
        <taxon>Streptomycetaceae</taxon>
        <taxon>Streptomyces</taxon>
    </lineage>
</organism>
<evidence type="ECO:0000313" key="5">
    <source>
        <dbReference type="EMBL" id="GHI67325.1"/>
    </source>
</evidence>
<evidence type="ECO:0000256" key="1">
    <source>
        <dbReference type="ARBA" id="ARBA00022630"/>
    </source>
</evidence>
<dbReference type="InterPro" id="IPR050097">
    <property type="entry name" value="Ferredoxin-NADP_redctase_2"/>
</dbReference>
<dbReference type="GeneID" id="95593672"/>
<evidence type="ECO:0000259" key="4">
    <source>
        <dbReference type="Pfam" id="PF07992"/>
    </source>
</evidence>
<evidence type="ECO:0000256" key="2">
    <source>
        <dbReference type="ARBA" id="ARBA00023002"/>
    </source>
</evidence>
<dbReference type="Proteomes" id="UP000613974">
    <property type="component" value="Unassembled WGS sequence"/>
</dbReference>